<proteinExistence type="predicted"/>
<dbReference type="OrthoDB" id="424272at2759"/>
<dbReference type="Proteomes" id="UP000186817">
    <property type="component" value="Unassembled WGS sequence"/>
</dbReference>
<keyword evidence="2" id="KW-1185">Reference proteome</keyword>
<dbReference type="EMBL" id="LSRX01000600">
    <property type="protein sequence ID" value="OLP92942.1"/>
    <property type="molecule type" value="Genomic_DNA"/>
</dbReference>
<reference evidence="1 2" key="1">
    <citation type="submission" date="2016-02" db="EMBL/GenBank/DDBJ databases">
        <title>Genome analysis of coral dinoflagellate symbionts highlights evolutionary adaptations to a symbiotic lifestyle.</title>
        <authorList>
            <person name="Aranda M."/>
            <person name="Li Y."/>
            <person name="Liew Y.J."/>
            <person name="Baumgarten S."/>
            <person name="Simakov O."/>
            <person name="Wilson M."/>
            <person name="Piel J."/>
            <person name="Ashoor H."/>
            <person name="Bougouffa S."/>
            <person name="Bajic V.B."/>
            <person name="Ryu T."/>
            <person name="Ravasi T."/>
            <person name="Bayer T."/>
            <person name="Micklem G."/>
            <person name="Kim H."/>
            <person name="Bhak J."/>
            <person name="Lajeunesse T.C."/>
            <person name="Voolstra C.R."/>
        </authorList>
    </citation>
    <scope>NUCLEOTIDE SEQUENCE [LARGE SCALE GENOMIC DNA]</scope>
    <source>
        <strain evidence="1 2">CCMP2467</strain>
    </source>
</reference>
<protein>
    <submittedName>
        <fullName evidence="1">Uncharacterized protein</fullName>
    </submittedName>
</protein>
<sequence length="1426" mass="157931">MQQSPACVRSPTAPGPVGMLCSEARTILDGMTKSGKNVTAAIALKKFCDVAECAKNVVHIGVGQMDFEDLMAALDVIIADDKVLPLEMQIQITRRVISESIGSIPDKTVVKAAVANDADNAGDEEDTVSDVADAVVDALQVWSLYGEDVELADDWSHRNPVFKSLAAIMEDNAAAEKESLIEVLGLNIQEAFVCDAFARLVQNPGHFESMSVLCEAFLNRYEQDRVQKLQLPGPLASAYETIRQVCSSLLSLYTPVPNYCGSSVDDAVTLFKYTGTNASLVSMKVLLTEVPEWQEAMQEVLQFGAATVQLGPEVQQLTEEAYQSIDKADVDEVFMTCVQRLPVLSKSLRDGAMNDLESVLSTRVKCIAAKMMKTEDADVKDLIPSHVTAVAALLTALADAGWESIADVSLNFQRWQESMASNLCIKQLSQYMQEIADWEVPADGEGKQPEINWDLLTDLVKKVDTADLRQISALHGVLRVIFATFQQKAITEPGLGDIMNQHIKLAETLTEAAHQDTIAVRKYTLQQLQVLSAGLLCLKAYAKWEKLGQTIDDRMKKDNKQIHWLAFVVSCNEFEMHIKDAASTRQKIPATLDMDSWDMEFASKIKSALPEDRKRAAEAWANMQAIKVDEVRRSFGQKCQNMHKPGADNWKEKIPDPKVFKSVLTTANKYLDSLNGDAIDDAIGEMGNVSWRENVCYVPQYTAKPPPPSPQPLLLLLIPLMYDVSVTATLYLYLTVLKALSAVIDESTHLKSWESIKTIAALAKDLEQELAWGQVLKFEAVAAWALSQKSRSTALDILNAPITELRDGKLKCKEKAERAISEFSRTRFAAAMAPWPNGGSRTGKAPLQALAGVCDNRKPHRTRRGGGESHLRVLPDALRCRHGDWLPAALSEELEATLASAREVASDRAVLKATLDRLKEGMPEEEWQGLAKKIMSYLKGRRQGVSRTDHASEKLLPVSFVEKVWDCLRGEQMVSREEIRKLEKEIVHEYTVPKDVKLSGSLASDSAMAGFASMPVLHTPQRTVRQDPSEVLFSAEKSTGPRDGEMAKLLAIRNSLEGKPLKEAEPALETEEELRARNLRLMKEAANHLQRPSVSASLRLSKPAFEALHRLVCFAKDGAEAKDRAFAEEMVAAGADSIFRCRLHRGRKEEHIQCLSGFAAFQAFPHLCPRVENLMKGLEDLRTLADAEKAPADCLKAMTELCNYIREECKLKMEASEDAKPAEREELPILLAFDLIPVLQRAGGSLPKRNSAHLALLRCLHELDEAYGATVRKDGEQPWPLGDLVKDIFELLKEATYIGKNIQPRKSLRGALTAGTLRTILARWSYLPEELSPILTRLWGGEALVYILKVVADGEIFLHHGGAQALSDLWRLVTDRKWSNIAFVEPELADEMTARDKFLALRASFAKGCAQRSRKRKAAAMEDSSS</sequence>
<organism evidence="1 2">
    <name type="scientific">Symbiodinium microadriaticum</name>
    <name type="common">Dinoflagellate</name>
    <name type="synonym">Zooxanthella microadriatica</name>
    <dbReference type="NCBI Taxonomy" id="2951"/>
    <lineage>
        <taxon>Eukaryota</taxon>
        <taxon>Sar</taxon>
        <taxon>Alveolata</taxon>
        <taxon>Dinophyceae</taxon>
        <taxon>Suessiales</taxon>
        <taxon>Symbiodiniaceae</taxon>
        <taxon>Symbiodinium</taxon>
    </lineage>
</organism>
<comment type="caution">
    <text evidence="1">The sequence shown here is derived from an EMBL/GenBank/DDBJ whole genome shotgun (WGS) entry which is preliminary data.</text>
</comment>
<evidence type="ECO:0000313" key="2">
    <source>
        <dbReference type="Proteomes" id="UP000186817"/>
    </source>
</evidence>
<name>A0A1Q9DCP3_SYMMI</name>
<gene>
    <name evidence="1" type="ORF">AK812_SmicGene25193</name>
</gene>
<accession>A0A1Q9DCP3</accession>
<evidence type="ECO:0000313" key="1">
    <source>
        <dbReference type="EMBL" id="OLP92942.1"/>
    </source>
</evidence>